<sequence length="222" mass="25617">MARPIPQAPLERFLSDTKEEVFRIWREDVTKITKRLEALEPFSRLPTIPSPVRGKDFVREPNVAALMRAAMDFRNAFIPDGEEKYIQFPVTVSDKELNADALDALEMIMIQKIGVDYGKCSWGLAWRRTHVSQCEAVIRTACASKEFLVYKESSYLWCIRWLAEQKMKWGDCQWREESSTFSPHLSTASPRTSPKLSIKRMMTPIASLTRGIKQMTFMGENM</sequence>
<comment type="caution">
    <text evidence="1">The sequence shown here is derived from an EMBL/GenBank/DDBJ whole genome shotgun (WGS) entry which is preliminary data.</text>
</comment>
<evidence type="ECO:0000313" key="2">
    <source>
        <dbReference type="Proteomes" id="UP000247409"/>
    </source>
</evidence>
<evidence type="ECO:0000313" key="1">
    <source>
        <dbReference type="EMBL" id="PXF43001.1"/>
    </source>
</evidence>
<dbReference type="EMBL" id="NBIV01000141">
    <property type="protein sequence ID" value="PXF43001.1"/>
    <property type="molecule type" value="Genomic_DNA"/>
</dbReference>
<gene>
    <name evidence="1" type="ORF">BWQ96_07249</name>
</gene>
<dbReference type="AlphaFoldDB" id="A0A2V3ILN8"/>
<organism evidence="1 2">
    <name type="scientific">Gracilariopsis chorda</name>
    <dbReference type="NCBI Taxonomy" id="448386"/>
    <lineage>
        <taxon>Eukaryota</taxon>
        <taxon>Rhodophyta</taxon>
        <taxon>Florideophyceae</taxon>
        <taxon>Rhodymeniophycidae</taxon>
        <taxon>Gracilariales</taxon>
        <taxon>Gracilariaceae</taxon>
        <taxon>Gracilariopsis</taxon>
    </lineage>
</organism>
<name>A0A2V3ILN8_9FLOR</name>
<protein>
    <submittedName>
        <fullName evidence="1">Uncharacterized protein</fullName>
    </submittedName>
</protein>
<accession>A0A2V3ILN8</accession>
<dbReference type="Proteomes" id="UP000247409">
    <property type="component" value="Unassembled WGS sequence"/>
</dbReference>
<dbReference type="OrthoDB" id="10481833at2759"/>
<keyword evidence="2" id="KW-1185">Reference proteome</keyword>
<reference evidence="1 2" key="1">
    <citation type="journal article" date="2018" name="Mol. Biol. Evol.">
        <title>Analysis of the draft genome of the red seaweed Gracilariopsis chorda provides insights into genome size evolution in Rhodophyta.</title>
        <authorList>
            <person name="Lee J."/>
            <person name="Yang E.C."/>
            <person name="Graf L."/>
            <person name="Yang J.H."/>
            <person name="Qiu H."/>
            <person name="Zel Zion U."/>
            <person name="Chan C.X."/>
            <person name="Stephens T.G."/>
            <person name="Weber A.P.M."/>
            <person name="Boo G.H."/>
            <person name="Boo S.M."/>
            <person name="Kim K.M."/>
            <person name="Shin Y."/>
            <person name="Jung M."/>
            <person name="Lee S.J."/>
            <person name="Yim H.S."/>
            <person name="Lee J.H."/>
            <person name="Bhattacharya D."/>
            <person name="Yoon H.S."/>
        </authorList>
    </citation>
    <scope>NUCLEOTIDE SEQUENCE [LARGE SCALE GENOMIC DNA]</scope>
    <source>
        <strain evidence="1 2">SKKU-2015</strain>
        <tissue evidence="1">Whole body</tissue>
    </source>
</reference>
<proteinExistence type="predicted"/>